<dbReference type="Proteomes" id="UP001324427">
    <property type="component" value="Unassembled WGS sequence"/>
</dbReference>
<organism evidence="1 2">
    <name type="scientific">Oleoguttula mirabilis</name>
    <dbReference type="NCBI Taxonomy" id="1507867"/>
    <lineage>
        <taxon>Eukaryota</taxon>
        <taxon>Fungi</taxon>
        <taxon>Dikarya</taxon>
        <taxon>Ascomycota</taxon>
        <taxon>Pezizomycotina</taxon>
        <taxon>Dothideomycetes</taxon>
        <taxon>Dothideomycetidae</taxon>
        <taxon>Mycosphaerellales</taxon>
        <taxon>Teratosphaeriaceae</taxon>
        <taxon>Oleoguttula</taxon>
    </lineage>
</organism>
<comment type="caution">
    <text evidence="1">The sequence shown here is derived from an EMBL/GenBank/DDBJ whole genome shotgun (WGS) entry which is preliminary data.</text>
</comment>
<reference evidence="1 2" key="1">
    <citation type="submission" date="2021-11" db="EMBL/GenBank/DDBJ databases">
        <title>Black yeast isolated from Biological Soil Crust.</title>
        <authorList>
            <person name="Kurbessoian T."/>
        </authorList>
    </citation>
    <scope>NUCLEOTIDE SEQUENCE [LARGE SCALE GENOMIC DNA]</scope>
    <source>
        <strain evidence="1 2">CCFEE 5522</strain>
    </source>
</reference>
<keyword evidence="2" id="KW-1185">Reference proteome</keyword>
<sequence>MPRLDTLVRLLPDTSRRVWTAHSDFAGHATGELANKPAVSPARDPAARICDRLAASTGLEAPKSVFTPDSRIGARVTSYARTGDILARVDRLDRFSSPLVHDRTCLILRRSLSPEDDLCEIVGQAILEPGFQICTSSDTRGCKCLFDPSDPHSHVDEEDIVALLGQDRTRDEENQQQLFTERLNVRVTASKRSWYALATSQAELEKLASDDWRRVTQAGMANVERMAVMFENFLSAANNQ</sequence>
<accession>A0AAV9JMU9</accession>
<dbReference type="AlphaFoldDB" id="A0AAV9JMU9"/>
<dbReference type="EMBL" id="JAVFHQ010000015">
    <property type="protein sequence ID" value="KAK4546320.1"/>
    <property type="molecule type" value="Genomic_DNA"/>
</dbReference>
<evidence type="ECO:0000313" key="1">
    <source>
        <dbReference type="EMBL" id="KAK4546320.1"/>
    </source>
</evidence>
<protein>
    <submittedName>
        <fullName evidence="1">Uncharacterized protein</fullName>
    </submittedName>
</protein>
<gene>
    <name evidence="1" type="ORF">LTR36_001997</name>
</gene>
<proteinExistence type="predicted"/>
<name>A0AAV9JMU9_9PEZI</name>
<evidence type="ECO:0000313" key="2">
    <source>
        <dbReference type="Proteomes" id="UP001324427"/>
    </source>
</evidence>